<keyword evidence="1" id="KW-0472">Membrane</keyword>
<dbReference type="Proteomes" id="UP000243904">
    <property type="component" value="Chromosome I"/>
</dbReference>
<evidence type="ECO:0000256" key="1">
    <source>
        <dbReference type="SAM" id="Phobius"/>
    </source>
</evidence>
<organism evidence="2 3">
    <name type="scientific">Bradyrhizobium canariense</name>
    <dbReference type="NCBI Taxonomy" id="255045"/>
    <lineage>
        <taxon>Bacteria</taxon>
        <taxon>Pseudomonadati</taxon>
        <taxon>Pseudomonadota</taxon>
        <taxon>Alphaproteobacteria</taxon>
        <taxon>Hyphomicrobiales</taxon>
        <taxon>Nitrobacteraceae</taxon>
        <taxon>Bradyrhizobium</taxon>
    </lineage>
</organism>
<name>A0A1H1UYS4_9BRAD</name>
<proteinExistence type="predicted"/>
<reference evidence="3" key="1">
    <citation type="submission" date="2016-10" db="EMBL/GenBank/DDBJ databases">
        <authorList>
            <person name="Varghese N."/>
            <person name="Submissions S."/>
        </authorList>
    </citation>
    <scope>NUCLEOTIDE SEQUENCE [LARGE SCALE GENOMIC DNA]</scope>
    <source>
        <strain evidence="3">GAS369</strain>
    </source>
</reference>
<protein>
    <submittedName>
        <fullName evidence="2">Uncharacterized protein</fullName>
    </submittedName>
</protein>
<evidence type="ECO:0000313" key="3">
    <source>
        <dbReference type="Proteomes" id="UP000243904"/>
    </source>
</evidence>
<dbReference type="EMBL" id="LT629750">
    <property type="protein sequence ID" value="SDS77520.1"/>
    <property type="molecule type" value="Genomic_DNA"/>
</dbReference>
<feature type="transmembrane region" description="Helical" evidence="1">
    <location>
        <begin position="20"/>
        <end position="38"/>
    </location>
</feature>
<accession>A0A1H1UYS4</accession>
<keyword evidence="1" id="KW-1133">Transmembrane helix</keyword>
<keyword evidence="1" id="KW-0812">Transmembrane</keyword>
<evidence type="ECO:0000313" key="2">
    <source>
        <dbReference type="EMBL" id="SDS77520.1"/>
    </source>
</evidence>
<keyword evidence="3" id="KW-1185">Reference proteome</keyword>
<sequence>MQTKPRSHNTARVMEKPMIWVGRAMIALALLCGSYFIVDMIRMLRMAYAS</sequence>
<dbReference type="AlphaFoldDB" id="A0A1H1UYS4"/>
<gene>
    <name evidence="2" type="ORF">SAMN05444158_3160</name>
</gene>